<dbReference type="InterPro" id="IPR036397">
    <property type="entry name" value="RNaseH_sf"/>
</dbReference>
<gene>
    <name evidence="2" type="primary">106093437</name>
</gene>
<evidence type="ECO:0000313" key="2">
    <source>
        <dbReference type="EnsemblMetazoa" id="SCAU000219-PA"/>
    </source>
</evidence>
<dbReference type="Gene3D" id="3.30.420.10">
    <property type="entry name" value="Ribonuclease H-like superfamily/Ribonuclease H"/>
    <property type="match status" value="1"/>
</dbReference>
<dbReference type="VEuPathDB" id="VectorBase:SCAU000219"/>
<reference evidence="2" key="1">
    <citation type="submission" date="2020-05" db="UniProtKB">
        <authorList>
            <consortium name="EnsemblMetazoa"/>
        </authorList>
    </citation>
    <scope>IDENTIFICATION</scope>
    <source>
        <strain evidence="2">USDA</strain>
    </source>
</reference>
<evidence type="ECO:0000313" key="3">
    <source>
        <dbReference type="Proteomes" id="UP000095300"/>
    </source>
</evidence>
<accession>A0A1I8NM57</accession>
<proteinExistence type="predicted"/>
<sequence>MQDDEGTQFHDATTNGACLGKDHRSWDETISAISCFLRNSFHESISSSPYHAVFGMDMITHASSYPLLLSLNLLNEPFSLSKDDRMQLCRRNLRHRIREPHERNRRQNDLRSRPQTFQNFSAKLSPMFINARVREKSGNYYYILENLQGKFDGTYHAKDIRP</sequence>
<evidence type="ECO:0000256" key="1">
    <source>
        <dbReference type="SAM" id="MobiDB-lite"/>
    </source>
</evidence>
<feature type="region of interest" description="Disordered" evidence="1">
    <location>
        <begin position="97"/>
        <end position="116"/>
    </location>
</feature>
<feature type="compositionally biased region" description="Basic and acidic residues" evidence="1">
    <location>
        <begin position="99"/>
        <end position="112"/>
    </location>
</feature>
<dbReference type="Proteomes" id="UP000095300">
    <property type="component" value="Unassembled WGS sequence"/>
</dbReference>
<dbReference type="EnsemblMetazoa" id="SCAU000219-RA">
    <property type="protein sequence ID" value="SCAU000219-PA"/>
    <property type="gene ID" value="SCAU000219"/>
</dbReference>
<dbReference type="AlphaFoldDB" id="A0A1I8NM57"/>
<dbReference type="STRING" id="35570.A0A1I8NM57"/>
<name>A0A1I8NM57_STOCA</name>
<organism evidence="2 3">
    <name type="scientific">Stomoxys calcitrans</name>
    <name type="common">Stable fly</name>
    <name type="synonym">Conops calcitrans</name>
    <dbReference type="NCBI Taxonomy" id="35570"/>
    <lineage>
        <taxon>Eukaryota</taxon>
        <taxon>Metazoa</taxon>
        <taxon>Ecdysozoa</taxon>
        <taxon>Arthropoda</taxon>
        <taxon>Hexapoda</taxon>
        <taxon>Insecta</taxon>
        <taxon>Pterygota</taxon>
        <taxon>Neoptera</taxon>
        <taxon>Endopterygota</taxon>
        <taxon>Diptera</taxon>
        <taxon>Brachycera</taxon>
        <taxon>Muscomorpha</taxon>
        <taxon>Muscoidea</taxon>
        <taxon>Muscidae</taxon>
        <taxon>Stomoxys</taxon>
    </lineage>
</organism>
<keyword evidence="3" id="KW-1185">Reference proteome</keyword>
<protein>
    <submittedName>
        <fullName evidence="2">Uncharacterized protein</fullName>
    </submittedName>
</protein>
<dbReference type="GO" id="GO:0003676">
    <property type="term" value="F:nucleic acid binding"/>
    <property type="evidence" value="ECO:0007669"/>
    <property type="project" value="InterPro"/>
</dbReference>